<dbReference type="SMART" id="SM00471">
    <property type="entry name" value="HDc"/>
    <property type="match status" value="1"/>
</dbReference>
<feature type="domain" description="Response regulatory" evidence="2">
    <location>
        <begin position="15"/>
        <end position="131"/>
    </location>
</feature>
<organism evidence="4 5">
    <name type="scientific">Candidatus Methylumidiphilus alinenensis</name>
    <dbReference type="NCBI Taxonomy" id="2202197"/>
    <lineage>
        <taxon>Bacteria</taxon>
        <taxon>Pseudomonadati</taxon>
        <taxon>Pseudomonadota</taxon>
        <taxon>Gammaproteobacteria</taxon>
        <taxon>Methylococcales</taxon>
        <taxon>Candidatus Methylumidiphilus</taxon>
    </lineage>
</organism>
<protein>
    <submittedName>
        <fullName evidence="4">Two-component system response regulator</fullName>
    </submittedName>
</protein>
<evidence type="ECO:0000313" key="5">
    <source>
        <dbReference type="Proteomes" id="UP000249396"/>
    </source>
</evidence>
<evidence type="ECO:0000256" key="1">
    <source>
        <dbReference type="PROSITE-ProRule" id="PRU00169"/>
    </source>
</evidence>
<dbReference type="SUPFAM" id="SSF52172">
    <property type="entry name" value="CheY-like"/>
    <property type="match status" value="1"/>
</dbReference>
<dbReference type="InterPro" id="IPR011006">
    <property type="entry name" value="CheY-like_superfamily"/>
</dbReference>
<proteinExistence type="predicted"/>
<dbReference type="PANTHER" id="PTHR45228">
    <property type="entry name" value="CYCLIC DI-GMP PHOSPHODIESTERASE TM_0186-RELATED"/>
    <property type="match status" value="1"/>
</dbReference>
<dbReference type="Pfam" id="PF13487">
    <property type="entry name" value="HD_5"/>
    <property type="match status" value="1"/>
</dbReference>
<keyword evidence="1" id="KW-0597">Phosphoprotein</keyword>
<dbReference type="InterPro" id="IPR003607">
    <property type="entry name" value="HD/PDEase_dom"/>
</dbReference>
<dbReference type="GO" id="GO:0000160">
    <property type="term" value="P:phosphorelay signal transduction system"/>
    <property type="evidence" value="ECO:0007669"/>
    <property type="project" value="InterPro"/>
</dbReference>
<name>A0A2W4RC70_9GAMM</name>
<dbReference type="AlphaFoldDB" id="A0A2W4RC70"/>
<dbReference type="GO" id="GO:0008081">
    <property type="term" value="F:phosphoric diester hydrolase activity"/>
    <property type="evidence" value="ECO:0007669"/>
    <property type="project" value="UniProtKB-ARBA"/>
</dbReference>
<sequence>MADQPLVVGDKSQKTLLLVDDTPENLTVLGEILMPFYRVRVANSGLRALQAAVTEPRPDLILLDVMMPEMDGYEVITRLHANPETHEIPVIFITALDATEDEAHGLELGAADFITKPVRPPIVLMRVRGQLELKDARDRMHDQNIWLEAEVKRRLRQNQMIQNVSMRALASLAEARDNETGRHILRTQGYVNILAHELAKLPKYSSLLTPETIESYTKAAPLHDIGKVGIPDRALYKPGKHTPEEWELMKTHAKIGSDAIWRAIQDEEDQVGLDFLHIAMDIAHYHHEKWDGSGYPDGLVGDEIPLSARLMALADVFDALASKRVYKPAFSIEKSTEIILQVRCKHFDPEVVDAFVVRRDDFCALADRYRDVEEAED</sequence>
<evidence type="ECO:0000259" key="2">
    <source>
        <dbReference type="PROSITE" id="PS50110"/>
    </source>
</evidence>
<feature type="modified residue" description="4-aspartylphosphate" evidence="1">
    <location>
        <position position="64"/>
    </location>
</feature>
<dbReference type="CDD" id="cd00077">
    <property type="entry name" value="HDc"/>
    <property type="match status" value="1"/>
</dbReference>
<dbReference type="Gene3D" id="1.10.3210.10">
    <property type="entry name" value="Hypothetical protein af1432"/>
    <property type="match status" value="1"/>
</dbReference>
<reference evidence="4 5" key="1">
    <citation type="journal article" date="2018" name="Aquat. Microb. Ecol.">
        <title>Gammaproteobacterial methanotrophs dominate.</title>
        <authorList>
            <person name="Rissanen A.J."/>
            <person name="Saarenheimo J."/>
            <person name="Tiirola M."/>
            <person name="Peura S."/>
            <person name="Aalto S.L."/>
            <person name="Karvinen A."/>
            <person name="Nykanen H."/>
        </authorList>
    </citation>
    <scope>NUCLEOTIDE SEQUENCE [LARGE SCALE GENOMIC DNA]</scope>
    <source>
        <strain evidence="4">AMbin10</strain>
    </source>
</reference>
<dbReference type="InterPro" id="IPR037522">
    <property type="entry name" value="HD_GYP_dom"/>
</dbReference>
<dbReference type="SUPFAM" id="SSF109604">
    <property type="entry name" value="HD-domain/PDEase-like"/>
    <property type="match status" value="1"/>
</dbReference>
<dbReference type="InterPro" id="IPR001789">
    <property type="entry name" value="Sig_transdc_resp-reg_receiver"/>
</dbReference>
<comment type="caution">
    <text evidence="4">The sequence shown here is derived from an EMBL/GenBank/DDBJ whole genome shotgun (WGS) entry which is preliminary data.</text>
</comment>
<dbReference type="PROSITE" id="PS51832">
    <property type="entry name" value="HD_GYP"/>
    <property type="match status" value="1"/>
</dbReference>
<gene>
    <name evidence="4" type="ORF">DM484_14785</name>
</gene>
<dbReference type="PROSITE" id="PS50110">
    <property type="entry name" value="RESPONSE_REGULATORY"/>
    <property type="match status" value="1"/>
</dbReference>
<evidence type="ECO:0000313" key="4">
    <source>
        <dbReference type="EMBL" id="PZN77448.1"/>
    </source>
</evidence>
<dbReference type="EMBL" id="QJPH01000335">
    <property type="protein sequence ID" value="PZN77448.1"/>
    <property type="molecule type" value="Genomic_DNA"/>
</dbReference>
<dbReference type="SMART" id="SM00448">
    <property type="entry name" value="REC"/>
    <property type="match status" value="1"/>
</dbReference>
<dbReference type="Gene3D" id="3.40.50.2300">
    <property type="match status" value="1"/>
</dbReference>
<feature type="domain" description="HD-GYP" evidence="3">
    <location>
        <begin position="158"/>
        <end position="371"/>
    </location>
</feature>
<dbReference type="PANTHER" id="PTHR45228:SF5">
    <property type="entry name" value="CYCLIC DI-GMP PHOSPHODIESTERASE VC_1348-RELATED"/>
    <property type="match status" value="1"/>
</dbReference>
<evidence type="ECO:0000259" key="3">
    <source>
        <dbReference type="PROSITE" id="PS51832"/>
    </source>
</evidence>
<dbReference type="Pfam" id="PF00072">
    <property type="entry name" value="Response_reg"/>
    <property type="match status" value="1"/>
</dbReference>
<dbReference type="Proteomes" id="UP000249396">
    <property type="component" value="Unassembled WGS sequence"/>
</dbReference>
<dbReference type="InterPro" id="IPR052020">
    <property type="entry name" value="Cyclic_di-GMP/3'3'-cGAMP_PDE"/>
</dbReference>
<accession>A0A2W4RC70</accession>